<comment type="caution">
    <text evidence="1">The sequence shown here is derived from an EMBL/GenBank/DDBJ whole genome shotgun (WGS) entry which is preliminary data.</text>
</comment>
<gene>
    <name evidence="1" type="ORF">BM221_006508</name>
</gene>
<name>A0A2N6NHW2_BEABA</name>
<evidence type="ECO:0000313" key="1">
    <source>
        <dbReference type="EMBL" id="PMB66851.1"/>
    </source>
</evidence>
<proteinExistence type="predicted"/>
<reference evidence="1 2" key="1">
    <citation type="journal article" date="2016" name="Appl. Microbiol. Biotechnol.">
        <title>Characterization of T-DNA insertion mutants with decreased virulence in the entomopathogenic fungus Beauveria bassiana JEF-007.</title>
        <authorList>
            <person name="Kim S."/>
            <person name="Lee S.J."/>
            <person name="Nai Y.S."/>
            <person name="Yu J.S."/>
            <person name="Lee M.R."/>
            <person name="Yang Y.T."/>
            <person name="Kim J.S."/>
        </authorList>
    </citation>
    <scope>NUCLEOTIDE SEQUENCE [LARGE SCALE GENOMIC DNA]</scope>
    <source>
        <strain evidence="1 2">JEF-007</strain>
    </source>
</reference>
<dbReference type="Proteomes" id="UP000235728">
    <property type="component" value="Unassembled WGS sequence"/>
</dbReference>
<protein>
    <submittedName>
        <fullName evidence="1">Uncharacterized protein</fullName>
    </submittedName>
</protein>
<dbReference type="AlphaFoldDB" id="A0A2N6NHW2"/>
<organism evidence="1 2">
    <name type="scientific">Beauveria bassiana</name>
    <name type="common">White muscardine disease fungus</name>
    <name type="synonym">Tritirachium shiotae</name>
    <dbReference type="NCBI Taxonomy" id="176275"/>
    <lineage>
        <taxon>Eukaryota</taxon>
        <taxon>Fungi</taxon>
        <taxon>Dikarya</taxon>
        <taxon>Ascomycota</taxon>
        <taxon>Pezizomycotina</taxon>
        <taxon>Sordariomycetes</taxon>
        <taxon>Hypocreomycetidae</taxon>
        <taxon>Hypocreales</taxon>
        <taxon>Cordycipitaceae</taxon>
        <taxon>Beauveria</taxon>
    </lineage>
</organism>
<dbReference type="EMBL" id="MRVG01000007">
    <property type="protein sequence ID" value="PMB66851.1"/>
    <property type="molecule type" value="Genomic_DNA"/>
</dbReference>
<accession>A0A2N6NHW2</accession>
<dbReference type="OMA" id="HIDQRTI"/>
<sequence>MKFDLPRIIPVLLAGVQCVFAIIRTEQLLSDGTVHITFSNFTNTEAIGQSCSVPKGEALRISYSIGGGGGMDLSKLLQLSSQFNGGYDWSGWVTTYVQHDINWRGPADNRLWLKQWFAVTEAYCRACYGSSPGAPGYSCGSWGSNKGWMPCKDGSFYEYSVSSAYGRCDSGNHCQLGP</sequence>
<evidence type="ECO:0000313" key="2">
    <source>
        <dbReference type="Proteomes" id="UP000235728"/>
    </source>
</evidence>